<dbReference type="AlphaFoldDB" id="A0A4R0XFS7"/>
<evidence type="ECO:0000313" key="1">
    <source>
        <dbReference type="EMBL" id="TCG09346.1"/>
    </source>
</evidence>
<sequence>MPRKPKTAPVEWLEIPVFPIPIYAGKVLLCVTRDEWSSVAHAYDSDPDTDGCKGLAIRHLNDDGRTYVIGVFDGATDTFVHELAHTVFHLLGDVGIPVESGEANEAFTYLIGWLMREVFPVFLARTKT</sequence>
<evidence type="ECO:0000313" key="2">
    <source>
        <dbReference type="Proteomes" id="UP000294200"/>
    </source>
</evidence>
<reference evidence="1 2" key="1">
    <citation type="submission" date="2017-02" db="EMBL/GenBank/DDBJ databases">
        <title>Paraburkholderia sophoroidis sp. nov. and Paraburkholderia steynii sp. nov. rhizobial symbionts of the fynbos legume Hypocalyptus sophoroides.</title>
        <authorList>
            <person name="Steenkamp E.T."/>
            <person name="Beukes C.W."/>
            <person name="Van Zyl E."/>
            <person name="Avontuur J."/>
            <person name="Chan W.Y."/>
            <person name="Hassen A."/>
            <person name="Palmer M."/>
            <person name="Mthombeni L."/>
            <person name="Phalane F."/>
            <person name="Sereme K."/>
            <person name="Venter S.N."/>
        </authorList>
    </citation>
    <scope>NUCLEOTIDE SEQUENCE [LARGE SCALE GENOMIC DNA]</scope>
    <source>
        <strain evidence="1 2">HC1.1ba</strain>
    </source>
</reference>
<organism evidence="1 2">
    <name type="scientific">Paraburkholderia steynii</name>
    <dbReference type="NCBI Taxonomy" id="1245441"/>
    <lineage>
        <taxon>Bacteria</taxon>
        <taxon>Pseudomonadati</taxon>
        <taxon>Pseudomonadota</taxon>
        <taxon>Betaproteobacteria</taxon>
        <taxon>Burkholderiales</taxon>
        <taxon>Burkholderiaceae</taxon>
        <taxon>Paraburkholderia</taxon>
    </lineage>
</organism>
<gene>
    <name evidence="1" type="ORF">BZM27_05965</name>
</gene>
<proteinExistence type="predicted"/>
<accession>A0A4R0XFS7</accession>
<name>A0A4R0XFS7_9BURK</name>
<keyword evidence="2" id="KW-1185">Reference proteome</keyword>
<dbReference type="EMBL" id="MWML01000013">
    <property type="protein sequence ID" value="TCG09346.1"/>
    <property type="molecule type" value="Genomic_DNA"/>
</dbReference>
<protein>
    <submittedName>
        <fullName evidence="1">Uncharacterized protein</fullName>
    </submittedName>
</protein>
<dbReference type="Proteomes" id="UP000294200">
    <property type="component" value="Unassembled WGS sequence"/>
</dbReference>
<comment type="caution">
    <text evidence="1">The sequence shown here is derived from an EMBL/GenBank/DDBJ whole genome shotgun (WGS) entry which is preliminary data.</text>
</comment>